<reference evidence="1" key="1">
    <citation type="submission" date="2021-01" db="EMBL/GenBank/DDBJ databases">
        <authorList>
            <person name="Bezrukov I."/>
        </authorList>
    </citation>
    <scope>NUCLEOTIDE SEQUENCE</scope>
</reference>
<dbReference type="AlphaFoldDB" id="A0A8S1ZR89"/>
<evidence type="ECO:0000313" key="1">
    <source>
        <dbReference type="EMBL" id="CAE5963893.1"/>
    </source>
</evidence>
<name>A0A8S1ZR89_ARAAE</name>
<dbReference type="Proteomes" id="UP000682877">
    <property type="component" value="Chromosome 2"/>
</dbReference>
<proteinExistence type="predicted"/>
<protein>
    <submittedName>
        <fullName evidence="1">Uncharacterized protein</fullName>
    </submittedName>
</protein>
<sequence>MEDSCERVREKQVNLGGKKVKTSETHSCESFNSMEDSFDRGEAKRLNFGGKKVKTSETHICESFNSMEDDLDDRGEAKMLNRGGTQVKASETHSCESFNSMEDDLGKDKRLNRGGTQVKASETHSCESFNSMEDDLGKDKMLNRGGTQVKASETHSCESFNSMEDDLDYKGQYKSLYLATEVQHKWNNLPEHLFDFISEKVDLVTNMNAKVVCKAWKSTKRQTPKTPSILTMKGGSGKMKVYEYADTGNGKRKFQGVGQNCLKGYQLVGSADSKVLVHQIETRIVKFYNPVTGRSQKLPNLPPATIPLLCSYSDEKNDMKRQLFILCEIGKKCMCVLQLEINRWKQINIKTNFKPKYLDGFFHLDRNLYLTEGNYMGKVDLTKVWVPADREFNTAVKRLDLKDSGSGFSLGLPKNAFMKINATIMKGEFRGCVAFKNGTGRRKMRAAWFYPAV</sequence>
<gene>
    <name evidence="1" type="ORF">AARE701A_LOCUS5257</name>
</gene>
<accession>A0A8S1ZR89</accession>
<keyword evidence="2" id="KW-1185">Reference proteome</keyword>
<evidence type="ECO:0000313" key="2">
    <source>
        <dbReference type="Proteomes" id="UP000682877"/>
    </source>
</evidence>
<dbReference type="EMBL" id="LR999452">
    <property type="protein sequence ID" value="CAE5963893.1"/>
    <property type="molecule type" value="Genomic_DNA"/>
</dbReference>
<organism evidence="1 2">
    <name type="scientific">Arabidopsis arenosa</name>
    <name type="common">Sand rock-cress</name>
    <name type="synonym">Cardaminopsis arenosa</name>
    <dbReference type="NCBI Taxonomy" id="38785"/>
    <lineage>
        <taxon>Eukaryota</taxon>
        <taxon>Viridiplantae</taxon>
        <taxon>Streptophyta</taxon>
        <taxon>Embryophyta</taxon>
        <taxon>Tracheophyta</taxon>
        <taxon>Spermatophyta</taxon>
        <taxon>Magnoliopsida</taxon>
        <taxon>eudicotyledons</taxon>
        <taxon>Gunneridae</taxon>
        <taxon>Pentapetalae</taxon>
        <taxon>rosids</taxon>
        <taxon>malvids</taxon>
        <taxon>Brassicales</taxon>
        <taxon>Brassicaceae</taxon>
        <taxon>Camelineae</taxon>
        <taxon>Arabidopsis</taxon>
    </lineage>
</organism>